<sequence length="203" mass="23010">MKLLAISNPEFIPDEAALINSLFREGLVCLHIRKPESREDNFANLLSQIEPDFLGKIAIHQHHNLTEEVGVKGLHFTEKNRKMADPEMLKTLKSRNFLLSTSIHDLAEMDNLSPHFDYTFFGPVFNSISKTGYSRVIQDDFFLKDNLKKVQVIALGGIDHTNLDQIKKMNFDGAAILGALWKNPINVISSFRQTSQVLKTCEV</sequence>
<evidence type="ECO:0000256" key="1">
    <source>
        <dbReference type="ARBA" id="ARBA00004948"/>
    </source>
</evidence>
<reference evidence="4 5" key="1">
    <citation type="submission" date="2019-03" db="EMBL/GenBank/DDBJ databases">
        <title>Dyadobacter AR-3-6 sp. nov., isolated from arctic soil.</title>
        <authorList>
            <person name="Chaudhary D.K."/>
        </authorList>
    </citation>
    <scope>NUCLEOTIDE SEQUENCE [LARGE SCALE GENOMIC DNA]</scope>
    <source>
        <strain evidence="4 5">AR-3-6</strain>
    </source>
</reference>
<dbReference type="InterPro" id="IPR013785">
    <property type="entry name" value="Aldolase_TIM"/>
</dbReference>
<proteinExistence type="predicted"/>
<dbReference type="OrthoDB" id="194683at2"/>
<comment type="caution">
    <text evidence="4">The sequence shown here is derived from an EMBL/GenBank/DDBJ whole genome shotgun (WGS) entry which is preliminary data.</text>
</comment>
<gene>
    <name evidence="4" type="ORF">E0F88_01315</name>
</gene>
<evidence type="ECO:0000313" key="5">
    <source>
        <dbReference type="Proteomes" id="UP000294850"/>
    </source>
</evidence>
<dbReference type="Pfam" id="PF02581">
    <property type="entry name" value="TMP-TENI"/>
    <property type="match status" value="1"/>
</dbReference>
<dbReference type="AlphaFoldDB" id="A0A4R5DUN6"/>
<dbReference type="RefSeq" id="WP_131955904.1">
    <property type="nucleotide sequence ID" value="NZ_SMFL01000001.1"/>
</dbReference>
<evidence type="ECO:0000256" key="2">
    <source>
        <dbReference type="ARBA" id="ARBA00022977"/>
    </source>
</evidence>
<dbReference type="CDD" id="cd00564">
    <property type="entry name" value="TMP_TenI"/>
    <property type="match status" value="1"/>
</dbReference>
<evidence type="ECO:0000313" key="4">
    <source>
        <dbReference type="EMBL" id="TDE18212.1"/>
    </source>
</evidence>
<feature type="domain" description="Thiamine phosphate synthase/TenI" evidence="3">
    <location>
        <begin position="6"/>
        <end position="179"/>
    </location>
</feature>
<dbReference type="GO" id="GO:0004789">
    <property type="term" value="F:thiamine-phosphate diphosphorylase activity"/>
    <property type="evidence" value="ECO:0007669"/>
    <property type="project" value="TreeGrafter"/>
</dbReference>
<dbReference type="Proteomes" id="UP000294850">
    <property type="component" value="Unassembled WGS sequence"/>
</dbReference>
<keyword evidence="5" id="KW-1185">Reference proteome</keyword>
<dbReference type="InterPro" id="IPR036206">
    <property type="entry name" value="ThiamineP_synth_sf"/>
</dbReference>
<keyword evidence="2" id="KW-0784">Thiamine biosynthesis</keyword>
<dbReference type="PANTHER" id="PTHR20857:SF15">
    <property type="entry name" value="THIAMINE-PHOSPHATE SYNTHASE"/>
    <property type="match status" value="1"/>
</dbReference>
<organism evidence="4 5">
    <name type="scientific">Dyadobacter psychrotolerans</name>
    <dbReference type="NCBI Taxonomy" id="2541721"/>
    <lineage>
        <taxon>Bacteria</taxon>
        <taxon>Pseudomonadati</taxon>
        <taxon>Bacteroidota</taxon>
        <taxon>Cytophagia</taxon>
        <taxon>Cytophagales</taxon>
        <taxon>Spirosomataceae</taxon>
        <taxon>Dyadobacter</taxon>
    </lineage>
</organism>
<dbReference type="PANTHER" id="PTHR20857">
    <property type="entry name" value="THIAMINE-PHOSPHATE PYROPHOSPHORYLASE"/>
    <property type="match status" value="1"/>
</dbReference>
<dbReference type="EMBL" id="SMFL01000001">
    <property type="protein sequence ID" value="TDE18212.1"/>
    <property type="molecule type" value="Genomic_DNA"/>
</dbReference>
<name>A0A4R5DUN6_9BACT</name>
<dbReference type="GO" id="GO:0009228">
    <property type="term" value="P:thiamine biosynthetic process"/>
    <property type="evidence" value="ECO:0007669"/>
    <property type="project" value="UniProtKB-KW"/>
</dbReference>
<accession>A0A4R5DUN6</accession>
<dbReference type="InterPro" id="IPR022998">
    <property type="entry name" value="ThiamineP_synth_TenI"/>
</dbReference>
<comment type="pathway">
    <text evidence="1">Cofactor biosynthesis; thiamine diphosphate biosynthesis.</text>
</comment>
<dbReference type="GO" id="GO:0005737">
    <property type="term" value="C:cytoplasm"/>
    <property type="evidence" value="ECO:0007669"/>
    <property type="project" value="TreeGrafter"/>
</dbReference>
<protein>
    <submittedName>
        <fullName evidence="4">Thiamine phosphate synthase</fullName>
    </submittedName>
</protein>
<evidence type="ECO:0000259" key="3">
    <source>
        <dbReference type="Pfam" id="PF02581"/>
    </source>
</evidence>
<dbReference type="SUPFAM" id="SSF51391">
    <property type="entry name" value="Thiamin phosphate synthase"/>
    <property type="match status" value="1"/>
</dbReference>
<dbReference type="Gene3D" id="3.20.20.70">
    <property type="entry name" value="Aldolase class I"/>
    <property type="match status" value="1"/>
</dbReference>